<dbReference type="AlphaFoldDB" id="A0A1R2AR78"/>
<accession>A0A1R2AR78</accession>
<name>A0A1R2AR78_9CILI</name>
<dbReference type="EMBL" id="MPUH01001575">
    <property type="protein sequence ID" value="OMJ67043.1"/>
    <property type="molecule type" value="Genomic_DNA"/>
</dbReference>
<reference evidence="1 2" key="1">
    <citation type="submission" date="2016-11" db="EMBL/GenBank/DDBJ databases">
        <title>The macronuclear genome of Stentor coeruleus: a giant cell with tiny introns.</title>
        <authorList>
            <person name="Slabodnick M."/>
            <person name="Ruby J.G."/>
            <person name="Reiff S.B."/>
            <person name="Swart E.C."/>
            <person name="Gosai S."/>
            <person name="Prabakaran S."/>
            <person name="Witkowska E."/>
            <person name="Larue G.E."/>
            <person name="Fisher S."/>
            <person name="Freeman R.M."/>
            <person name="Gunawardena J."/>
            <person name="Chu W."/>
            <person name="Stover N.A."/>
            <person name="Gregory B.D."/>
            <person name="Nowacki M."/>
            <person name="Derisi J."/>
            <person name="Roy S.W."/>
            <person name="Marshall W.F."/>
            <person name="Sood P."/>
        </authorList>
    </citation>
    <scope>NUCLEOTIDE SEQUENCE [LARGE SCALE GENOMIC DNA]</scope>
    <source>
        <strain evidence="1">WM001</strain>
    </source>
</reference>
<dbReference type="Proteomes" id="UP000187209">
    <property type="component" value="Unassembled WGS sequence"/>
</dbReference>
<keyword evidence="2" id="KW-1185">Reference proteome</keyword>
<proteinExistence type="predicted"/>
<organism evidence="1 2">
    <name type="scientific">Stentor coeruleus</name>
    <dbReference type="NCBI Taxonomy" id="5963"/>
    <lineage>
        <taxon>Eukaryota</taxon>
        <taxon>Sar</taxon>
        <taxon>Alveolata</taxon>
        <taxon>Ciliophora</taxon>
        <taxon>Postciliodesmatophora</taxon>
        <taxon>Heterotrichea</taxon>
        <taxon>Heterotrichida</taxon>
        <taxon>Stentoridae</taxon>
        <taxon>Stentor</taxon>
    </lineage>
</organism>
<protein>
    <submittedName>
        <fullName evidence="1">Uncharacterized protein</fullName>
    </submittedName>
</protein>
<sequence>MDVEELLKCLENLGIHSNTKLDIQGTYLGVLEEVSIKIRKVTENFNGFNESTSVNEIQCYERYLLSLSLLVIKENAGYIIHLLKLLQKRIKFYAKSLRKTIKKS</sequence>
<evidence type="ECO:0000313" key="2">
    <source>
        <dbReference type="Proteomes" id="UP000187209"/>
    </source>
</evidence>
<gene>
    <name evidence="1" type="ORF">SteCoe_35895</name>
</gene>
<comment type="caution">
    <text evidence="1">The sequence shown here is derived from an EMBL/GenBank/DDBJ whole genome shotgun (WGS) entry which is preliminary data.</text>
</comment>
<evidence type="ECO:0000313" key="1">
    <source>
        <dbReference type="EMBL" id="OMJ67043.1"/>
    </source>
</evidence>